<comment type="similarity">
    <text evidence="2 5">Belongs to the AB hydrolase superfamily. Lipase family.</text>
</comment>
<keyword evidence="4" id="KW-1015">Disulfide bond</keyword>
<keyword evidence="3" id="KW-0964">Secreted</keyword>
<evidence type="ECO:0000256" key="5">
    <source>
        <dbReference type="RuleBase" id="RU004262"/>
    </source>
</evidence>
<accession>A0ABM0ZYG3</accession>
<dbReference type="InterPro" id="IPR002331">
    <property type="entry name" value="Lipase_panc"/>
</dbReference>
<dbReference type="InterPro" id="IPR036392">
    <property type="entry name" value="PLAT/LH2_dom_sf"/>
</dbReference>
<dbReference type="PANTHER" id="PTHR11610:SF173">
    <property type="entry name" value="LIPASE DOMAIN-CONTAINING PROTEIN-RELATED"/>
    <property type="match status" value="1"/>
</dbReference>
<dbReference type="InterPro" id="IPR016272">
    <property type="entry name" value="Lipase_LIPH"/>
</dbReference>
<evidence type="ECO:0000256" key="4">
    <source>
        <dbReference type="ARBA" id="ARBA00023157"/>
    </source>
</evidence>
<dbReference type="RefSeq" id="XP_012937117.1">
    <property type="nucleotide sequence ID" value="XM_013081663.2"/>
</dbReference>
<name>A0ABM0ZYG3_APLCA</name>
<sequence length="498" mass="54674">MMCNLWYPKAILLFLLCGALSAQRSNHVHRMLLRNRGCHGVFYAGLGCFSTRPPFNNTSWRPQRPSFVDTTFLLYTRRNPTVNQTLNADIRSSITASNFNVSQPVKILVHGFLQHGRVPFLINMTRALLDVSPMNVIVVNWGQGALFPYTMAVANTRVVGAEIAKLIRVLVQVTGLSTENVHIIGHSLGAHVAGYAGARTPGLGRISALDPAQPNFSGFGPEVCLDKSDANLVDVIHTDALPYDTVRGYGMIHSVGHIDFYPNGGHHQPGCHEETSIFGFMQDALDRGMINAEVGLSCSHERSTQLFTNSITRPSSPCTFQAVPCDSEQQYTSGQCLHCGNRPCPIMGYHADKSFGARGTFYLNTTASEPFCGHHFFLTLDLSPSMDSADGTISVKLTGPQGESRMTPIKTGQFNPGDVVTGFIVEEANLGEIFSVEVHFQQTSGYFTYSTQQVILRKVKVDNVMRMHTKYFCQSGMTIDSTQKITLDSGSFDQSICP</sequence>
<gene>
    <name evidence="9" type="primary">LOC101855637</name>
</gene>
<dbReference type="InterPro" id="IPR000734">
    <property type="entry name" value="TAG_lipase"/>
</dbReference>
<feature type="signal peptide" evidence="6">
    <location>
        <begin position="1"/>
        <end position="22"/>
    </location>
</feature>
<dbReference type="SUPFAM" id="SSF49723">
    <property type="entry name" value="Lipase/lipooxygenase domain (PLAT/LH2 domain)"/>
    <property type="match status" value="1"/>
</dbReference>
<dbReference type="InterPro" id="IPR013818">
    <property type="entry name" value="Lipase"/>
</dbReference>
<organism evidence="8 9">
    <name type="scientific">Aplysia californica</name>
    <name type="common">California sea hare</name>
    <dbReference type="NCBI Taxonomy" id="6500"/>
    <lineage>
        <taxon>Eukaryota</taxon>
        <taxon>Metazoa</taxon>
        <taxon>Spiralia</taxon>
        <taxon>Lophotrochozoa</taxon>
        <taxon>Mollusca</taxon>
        <taxon>Gastropoda</taxon>
        <taxon>Heterobranchia</taxon>
        <taxon>Euthyneura</taxon>
        <taxon>Tectipleura</taxon>
        <taxon>Aplysiida</taxon>
        <taxon>Aplysioidea</taxon>
        <taxon>Aplysiidae</taxon>
        <taxon>Aplysia</taxon>
    </lineage>
</organism>
<evidence type="ECO:0000313" key="9">
    <source>
        <dbReference type="RefSeq" id="XP_012937117.1"/>
    </source>
</evidence>
<dbReference type="PANTHER" id="PTHR11610">
    <property type="entry name" value="LIPASE"/>
    <property type="match status" value="1"/>
</dbReference>
<evidence type="ECO:0000256" key="6">
    <source>
        <dbReference type="SAM" id="SignalP"/>
    </source>
</evidence>
<evidence type="ECO:0000256" key="3">
    <source>
        <dbReference type="ARBA" id="ARBA00022525"/>
    </source>
</evidence>
<dbReference type="CDD" id="cd00707">
    <property type="entry name" value="Pancreat_lipase_like"/>
    <property type="match status" value="1"/>
</dbReference>
<keyword evidence="8" id="KW-1185">Reference proteome</keyword>
<reference evidence="9" key="1">
    <citation type="submission" date="2025-08" db="UniProtKB">
        <authorList>
            <consortium name="RefSeq"/>
        </authorList>
    </citation>
    <scope>IDENTIFICATION</scope>
</reference>
<dbReference type="Gene3D" id="3.40.50.1820">
    <property type="entry name" value="alpha/beta hydrolase"/>
    <property type="match status" value="1"/>
</dbReference>
<dbReference type="Gene3D" id="2.60.60.20">
    <property type="entry name" value="PLAT/LH2 domain"/>
    <property type="match status" value="1"/>
</dbReference>
<feature type="chain" id="PRO_5045821344" evidence="6">
    <location>
        <begin position="23"/>
        <end position="498"/>
    </location>
</feature>
<protein>
    <submittedName>
        <fullName evidence="9">Pancreatic lipase-related protein 2</fullName>
    </submittedName>
</protein>
<evidence type="ECO:0000256" key="2">
    <source>
        <dbReference type="ARBA" id="ARBA00010701"/>
    </source>
</evidence>
<dbReference type="SUPFAM" id="SSF53474">
    <property type="entry name" value="alpha/beta-Hydrolases"/>
    <property type="match status" value="1"/>
</dbReference>
<keyword evidence="6" id="KW-0732">Signal</keyword>
<dbReference type="Pfam" id="PF00151">
    <property type="entry name" value="Lipase"/>
    <property type="match status" value="1"/>
</dbReference>
<dbReference type="InterPro" id="IPR033906">
    <property type="entry name" value="Lipase_N"/>
</dbReference>
<dbReference type="PIRSF" id="PIRSF000865">
    <property type="entry name" value="Lipoprotein_lipase_LIPH"/>
    <property type="match status" value="1"/>
</dbReference>
<dbReference type="GeneID" id="101855637"/>
<evidence type="ECO:0000256" key="1">
    <source>
        <dbReference type="ARBA" id="ARBA00004613"/>
    </source>
</evidence>
<dbReference type="Proteomes" id="UP000694888">
    <property type="component" value="Unplaced"/>
</dbReference>
<comment type="subcellular location">
    <subcellularLocation>
        <location evidence="1">Secreted</location>
    </subcellularLocation>
</comment>
<proteinExistence type="inferred from homology"/>
<dbReference type="PRINTS" id="PR00823">
    <property type="entry name" value="PANCLIPASE"/>
</dbReference>
<evidence type="ECO:0000313" key="8">
    <source>
        <dbReference type="Proteomes" id="UP000694888"/>
    </source>
</evidence>
<evidence type="ECO:0000259" key="7">
    <source>
        <dbReference type="Pfam" id="PF00151"/>
    </source>
</evidence>
<feature type="domain" description="Lipase" evidence="7">
    <location>
        <begin position="42"/>
        <end position="371"/>
    </location>
</feature>
<dbReference type="PRINTS" id="PR00821">
    <property type="entry name" value="TAGLIPASE"/>
</dbReference>
<dbReference type="InterPro" id="IPR029058">
    <property type="entry name" value="AB_hydrolase_fold"/>
</dbReference>